<dbReference type="InterPro" id="IPR006530">
    <property type="entry name" value="YD"/>
</dbReference>
<gene>
    <name evidence="2" type="ORF">BatF92_44600</name>
</gene>
<dbReference type="Proteomes" id="UP000500882">
    <property type="component" value="Chromosome"/>
</dbReference>
<evidence type="ECO:0000256" key="1">
    <source>
        <dbReference type="SAM" id="SignalP"/>
    </source>
</evidence>
<accession>A0A679HVA3</accession>
<dbReference type="NCBIfam" id="TIGR01643">
    <property type="entry name" value="YD_repeat_2x"/>
    <property type="match status" value="1"/>
</dbReference>
<dbReference type="Gene3D" id="2.180.10.10">
    <property type="entry name" value="RHS repeat-associated core"/>
    <property type="match status" value="1"/>
</dbReference>
<organism evidence="2 3">
    <name type="scientific">Bacteroides thetaiotaomicron</name>
    <dbReference type="NCBI Taxonomy" id="818"/>
    <lineage>
        <taxon>Bacteria</taxon>
        <taxon>Pseudomonadati</taxon>
        <taxon>Bacteroidota</taxon>
        <taxon>Bacteroidia</taxon>
        <taxon>Bacteroidales</taxon>
        <taxon>Bacteroidaceae</taxon>
        <taxon>Bacteroides</taxon>
    </lineage>
</organism>
<evidence type="ECO:0008006" key="4">
    <source>
        <dbReference type="Google" id="ProtNLM"/>
    </source>
</evidence>
<keyword evidence="1" id="KW-0732">Signal</keyword>
<reference evidence="2 3" key="1">
    <citation type="submission" date="2020-02" db="EMBL/GenBank/DDBJ databases">
        <title>Whole-genome sequencing and comparative analysis of the genomes of Bacteroides thetaiotaomicron and Escherichia coli isolated from a healthy resident in Vietnam.</title>
        <authorList>
            <person name="Mohsin M."/>
            <person name="Tanaka K."/>
            <person name="Kawahara R."/>
            <person name="Kondo S."/>
            <person name="Noguchi H."/>
            <person name="Motooka D."/>
            <person name="Nakamura S."/>
            <person name="Khong D.T."/>
            <person name="Nguyen T.N."/>
            <person name="Tran H.T."/>
            <person name="Yamamoto Y."/>
        </authorList>
    </citation>
    <scope>NUCLEOTIDE SEQUENCE [LARGE SCALE GENOMIC DNA]</scope>
    <source>
        <strain evidence="2 3">F9-2</strain>
    </source>
</reference>
<feature type="signal peptide" evidence="1">
    <location>
        <begin position="1"/>
        <end position="22"/>
    </location>
</feature>
<protein>
    <recommendedName>
        <fullName evidence="4">YD repeat (Two copies)</fullName>
    </recommendedName>
</protein>
<evidence type="ECO:0000313" key="3">
    <source>
        <dbReference type="Proteomes" id="UP000500882"/>
    </source>
</evidence>
<sequence>MIMKEKLYTLLLFLLVTISGKAQDFNPGPEAQNLTERKNVTVDYATGLFHYTVPLYQLKSGDYELPISLDYIAKGVKVSDPEGLIGKNWTLNVGGIVTRTMRGGFADEKSGYGYLWTENAVTPLEQDARTVGLRKRDGESDIFTVVFNGKKVDFIIRMNENKQIYALPLGQTDIRIECEGTSTEITGWAITDNNGDRYIYRQRERCMDVEYVDVSTSNAISDSGYTSAWHLTRILPYNGAPIDFHYNGDATSQLWDNLPAGCMNTMKIGDSYKMTYHYGESVKEQPFDFEQYRSKFDNAVAAAQHYLEMSSLGISFESTDIKIRDFEKYGYINIQPLHSEYIKTNNRIVGILSNISQMAGVSIGLEQSLRDMSRVCNNMDNFYANLAGMYLQEAADYIHACLSETRYVREKEMCGGNSCTIVSPLLNMIVCPEYIVKFVYSSSPLRSYLSAVTLHNRNMEQVSSVSIIGGVHEVSFLDKDSKKIYDMKFDYYEKTDFLTCKEEGKDLWGYPVGRNEDEECEMYATLYSLKNIILSDGGKIEIRYERNKASGTTVGGIRLKSLVFDDRSVERNDTIYYGYPEMAMSVYKSYSNFVIVSYPNFDDRIDYDRVQPEGHPVVNLGNNGFYYPCVTETVSGKGTTTYSYEVASSSPTSISPYPYWLNGLLTEKSVYDLNGKLLKKIQYNYEIDNNSGDKLPQMQPSNFYLDEESLEPFFKKQGTPYLTGEEMYRLNIEPRLSPANVDRFYNLQYGWKIVLKEEVEYRSDEDIPYCQTRYCYDNSLSIYPTRIIRIGSDGIEHAEVLKRVMDMADRADPVFIDMKKANLLLPIVKSITLIDGKLISESVFRFQADKEAKVGSIAPVEKLTYVPIKPEIYVPSSIDTQLFNYGENNYTIDASYQYASQKVSRMWVEIDGRTERNSRAYDNYGKLLLECNATGVMASDECKLVLNPETDLRAIYSTLKQLEKPHREFSSIMQMIADEVYDDQFSNFQRSHDNYVVVTFAEKILKSEPDLIWARIYYKEVVRNDYEIFNVFKREYERIIELYPKYKDLRRFIYPLETLVHYNEQELFDLYFLDYEIERPMHTLDYSLTLIPDSDTQNLRLYILDGSATASGIITHAGSDTSYIVESVSSSKLKIYDIDLSKYTDIISVTVNNQGSYMALVPEGANFKATSYNPDGTVYARFDQSGNVEYYTYDAAGRVVRVEDQYGNILKTYEYNKLNN</sequence>
<feature type="chain" id="PRO_5025559237" description="YD repeat (Two copies)" evidence="1">
    <location>
        <begin position="23"/>
        <end position="1220"/>
    </location>
</feature>
<evidence type="ECO:0000313" key="2">
    <source>
        <dbReference type="EMBL" id="BCA52518.1"/>
    </source>
</evidence>
<proteinExistence type="predicted"/>
<dbReference type="AlphaFoldDB" id="A0A679HVA3"/>
<name>A0A679HVA3_BACT4</name>
<dbReference type="EMBL" id="AP022660">
    <property type="protein sequence ID" value="BCA52518.1"/>
    <property type="molecule type" value="Genomic_DNA"/>
</dbReference>
<dbReference type="RefSeq" id="WP_229077323.1">
    <property type="nucleotide sequence ID" value="NZ_AP022660.1"/>
</dbReference>